<organism evidence="1">
    <name type="scientific">Lepeophtheirus salmonis</name>
    <name type="common">Salmon louse</name>
    <name type="synonym">Caligus salmonis</name>
    <dbReference type="NCBI Taxonomy" id="72036"/>
    <lineage>
        <taxon>Eukaryota</taxon>
        <taxon>Metazoa</taxon>
        <taxon>Ecdysozoa</taxon>
        <taxon>Arthropoda</taxon>
        <taxon>Crustacea</taxon>
        <taxon>Multicrustacea</taxon>
        <taxon>Hexanauplia</taxon>
        <taxon>Copepoda</taxon>
        <taxon>Siphonostomatoida</taxon>
        <taxon>Caligidae</taxon>
        <taxon>Lepeophtheirus</taxon>
    </lineage>
</organism>
<accession>A0A0K2TT47</accession>
<proteinExistence type="predicted"/>
<evidence type="ECO:0000313" key="1">
    <source>
        <dbReference type="EMBL" id="CDW28571.1"/>
    </source>
</evidence>
<sequence length="93" mass="10803">MACISRILRPSNFASERILIFFSASSTCLTKTQQFARESWRYQLHLDSIKPLCTCPRRTYLKSHFVKRYSAWLNAVQVDYITAGNVSNVRIIL</sequence>
<dbReference type="AlphaFoldDB" id="A0A0K2TT47"/>
<reference evidence="1" key="1">
    <citation type="submission" date="2014-05" db="EMBL/GenBank/DDBJ databases">
        <authorList>
            <person name="Chronopoulou M."/>
        </authorList>
    </citation>
    <scope>NUCLEOTIDE SEQUENCE</scope>
    <source>
        <tissue evidence="1">Whole organism</tissue>
    </source>
</reference>
<dbReference type="EMBL" id="HACA01011210">
    <property type="protein sequence ID" value="CDW28571.1"/>
    <property type="molecule type" value="Transcribed_RNA"/>
</dbReference>
<protein>
    <submittedName>
        <fullName evidence="1">Uncharacterized protein</fullName>
    </submittedName>
</protein>
<name>A0A0K2TT47_LEPSM</name>